<dbReference type="InterPro" id="IPR023198">
    <property type="entry name" value="PGP-like_dom2"/>
</dbReference>
<proteinExistence type="predicted"/>
<dbReference type="GO" id="GO:0005829">
    <property type="term" value="C:cytosol"/>
    <property type="evidence" value="ECO:0007669"/>
    <property type="project" value="TreeGrafter"/>
</dbReference>
<dbReference type="InterPro" id="IPR041492">
    <property type="entry name" value="HAD_2"/>
</dbReference>
<accession>A0A1C6JCA9</accession>
<dbReference type="SUPFAM" id="SSF56784">
    <property type="entry name" value="HAD-like"/>
    <property type="match status" value="1"/>
</dbReference>
<dbReference type="GO" id="GO:0008253">
    <property type="term" value="F:5'-nucleotidase activity"/>
    <property type="evidence" value="ECO:0007669"/>
    <property type="project" value="UniProtKB-EC"/>
</dbReference>
<dbReference type="SFLD" id="SFLDS00003">
    <property type="entry name" value="Haloacid_Dehalogenase"/>
    <property type="match status" value="1"/>
</dbReference>
<dbReference type="AlphaFoldDB" id="A0A1C6JCA9"/>
<dbReference type="Pfam" id="PF13419">
    <property type="entry name" value="HAD_2"/>
    <property type="match status" value="1"/>
</dbReference>
<dbReference type="InterPro" id="IPR036412">
    <property type="entry name" value="HAD-like_sf"/>
</dbReference>
<dbReference type="InterPro" id="IPR023214">
    <property type="entry name" value="HAD_sf"/>
</dbReference>
<dbReference type="EMBL" id="FMHG01000001">
    <property type="protein sequence ID" value="SCJ79619.1"/>
    <property type="molecule type" value="Genomic_DNA"/>
</dbReference>
<dbReference type="GO" id="GO:0004713">
    <property type="term" value="F:protein tyrosine kinase activity"/>
    <property type="evidence" value="ECO:0007669"/>
    <property type="project" value="TreeGrafter"/>
</dbReference>
<name>A0A1C6JCA9_9FIRM</name>
<gene>
    <name evidence="1" type="ORF">SAMEA3545359_02081</name>
</gene>
<dbReference type="InterPro" id="IPR050155">
    <property type="entry name" value="HAD-like_hydrolase_sf"/>
</dbReference>
<reference evidence="1" key="1">
    <citation type="submission" date="2015-09" db="EMBL/GenBank/DDBJ databases">
        <authorList>
            <consortium name="Pathogen Informatics"/>
        </authorList>
    </citation>
    <scope>NUCLEOTIDE SEQUENCE</scope>
    <source>
        <strain evidence="1">2789STDY5834896</strain>
    </source>
</reference>
<organism evidence="1">
    <name type="scientific">uncultured Anaerotruncus sp</name>
    <dbReference type="NCBI Taxonomy" id="905011"/>
    <lineage>
        <taxon>Bacteria</taxon>
        <taxon>Bacillati</taxon>
        <taxon>Bacillota</taxon>
        <taxon>Clostridia</taxon>
        <taxon>Eubacteriales</taxon>
        <taxon>Oscillospiraceae</taxon>
        <taxon>Anaerotruncus</taxon>
        <taxon>environmental samples</taxon>
    </lineage>
</organism>
<dbReference type="SFLD" id="SFLDG01129">
    <property type="entry name" value="C1.5:_HAD__Beta-PGM__Phosphata"/>
    <property type="match status" value="1"/>
</dbReference>
<sequence>MRYQAVIFDMDGTLIDTSPSIISCAKTSMRLNGVPIPPESEFDRFIGPPLRQCFQIVTGITDEALLDRLADGYVANFTPELIALGLVYDGMRELVVALHDQGVKLGVATLKLTKYAQQTTDHFGLTPYFDAVCGSADGIKADKEAVMRDCMQQMGIADPTQVLMVGDSPYDQEGAKLVGTDFAAALYGYGYRREQPDTGHAVCLAEDVTDLARFLGC</sequence>
<dbReference type="Gene3D" id="3.40.50.1000">
    <property type="entry name" value="HAD superfamily/HAD-like"/>
    <property type="match status" value="1"/>
</dbReference>
<dbReference type="Gene3D" id="1.10.150.240">
    <property type="entry name" value="Putative phosphatase, domain 2"/>
    <property type="match status" value="1"/>
</dbReference>
<keyword evidence="1" id="KW-0378">Hydrolase</keyword>
<dbReference type="PANTHER" id="PTHR43434">
    <property type="entry name" value="PHOSPHOGLYCOLATE PHOSPHATASE"/>
    <property type="match status" value="1"/>
</dbReference>
<dbReference type="PANTHER" id="PTHR43434:SF20">
    <property type="entry name" value="5'-NUCLEOTIDASE"/>
    <property type="match status" value="1"/>
</dbReference>
<evidence type="ECO:0000313" key="1">
    <source>
        <dbReference type="EMBL" id="SCJ79619.1"/>
    </source>
</evidence>
<dbReference type="EC" id="3.1.3.5" evidence="1"/>
<protein>
    <submittedName>
        <fullName evidence="1">5'-nucleotidase</fullName>
        <ecNumber evidence="1">3.1.3.5</ecNumber>
    </submittedName>
</protein>